<organism evidence="1 2">
    <name type="scientific">Flavobacterium columnare</name>
    <dbReference type="NCBI Taxonomy" id="996"/>
    <lineage>
        <taxon>Bacteria</taxon>
        <taxon>Pseudomonadati</taxon>
        <taxon>Bacteroidota</taxon>
        <taxon>Flavobacteriia</taxon>
        <taxon>Flavobacteriales</taxon>
        <taxon>Flavobacteriaceae</taxon>
        <taxon>Flavobacterium</taxon>
    </lineage>
</organism>
<reference evidence="1 2" key="1">
    <citation type="journal article" date="2017" name="Infect. Genet. Evol.">
        <title>Comparative genome analysis of fish pathogen Flavobacterium columnare reveals extensive sequence diversity within the species.</title>
        <authorList>
            <person name="Kayansamruaj P."/>
            <person name="Dong H.T."/>
            <person name="Hirono I."/>
            <person name="Kondo H."/>
            <person name="Senapin S."/>
            <person name="Rodkhum C."/>
        </authorList>
    </citation>
    <scope>NUCLEOTIDE SEQUENCE [LARGE SCALE GENOMIC DNA]</scope>
    <source>
        <strain evidence="1 2">1214</strain>
    </source>
</reference>
<evidence type="ECO:0008006" key="3">
    <source>
        <dbReference type="Google" id="ProtNLM"/>
    </source>
</evidence>
<protein>
    <recommendedName>
        <fullName evidence="3">Lipoprotein</fullName>
    </recommendedName>
</protein>
<dbReference type="Proteomes" id="UP000198034">
    <property type="component" value="Unassembled WGS sequence"/>
</dbReference>
<comment type="caution">
    <text evidence="1">The sequence shown here is derived from an EMBL/GenBank/DDBJ whole genome shotgun (WGS) entry which is preliminary data.</text>
</comment>
<dbReference type="AlphaFoldDB" id="A0A2D0AI68"/>
<evidence type="ECO:0000313" key="1">
    <source>
        <dbReference type="EMBL" id="OWP79516.1"/>
    </source>
</evidence>
<accession>A0A2D0AI68</accession>
<dbReference type="EMBL" id="MTCY01000003">
    <property type="protein sequence ID" value="OWP79516.1"/>
    <property type="molecule type" value="Genomic_DNA"/>
</dbReference>
<dbReference type="PROSITE" id="PS51257">
    <property type="entry name" value="PROKAR_LIPOPROTEIN"/>
    <property type="match status" value="1"/>
</dbReference>
<gene>
    <name evidence="1" type="ORF">BWK62_02155</name>
</gene>
<sequence>MIERNEKMKIRKLNSYKLFCFLIFNVLSSCGNKECEVQQIDKAIFNPINIKGDFIMVNQKDEIDTLKIEEFYEEFEKIQKRSLMVHQDCGHFFYYVYKFKGETISMDLEKNETKFIFKVTSLHMSNQYEINNSSKNFDKLLVTNGENCDESLFNKIVTKNFKVNYFLMKNGDKWIPKKFIQRKEIKY</sequence>
<proteinExistence type="predicted"/>
<name>A0A2D0AI68_9FLAO</name>
<evidence type="ECO:0000313" key="2">
    <source>
        <dbReference type="Proteomes" id="UP000198034"/>
    </source>
</evidence>